<feature type="compositionally biased region" description="Basic and acidic residues" evidence="5">
    <location>
        <begin position="1"/>
        <end position="10"/>
    </location>
</feature>
<feature type="compositionally biased region" description="Low complexity" evidence="5">
    <location>
        <begin position="17"/>
        <end position="29"/>
    </location>
</feature>
<evidence type="ECO:0000256" key="5">
    <source>
        <dbReference type="SAM" id="MobiDB-lite"/>
    </source>
</evidence>
<dbReference type="GO" id="GO:0016757">
    <property type="term" value="F:glycosyltransferase activity"/>
    <property type="evidence" value="ECO:0007669"/>
    <property type="project" value="InterPro"/>
</dbReference>
<sequence>MASPHRKDDEMGPMPFSDASDTSSDTYYTPEGSQKKWRILIGSFVSFILCMIFASQYGFKPSATEQHDGNNQTEVKWADLRELSTFHEVEEPCGPRDEVANMTIWNEAVNKTASLIDDKFTIVLQTYRRPTQLNKTLYHLTSVEMPSLYEIVVVWNDQIIMPPKDYVGNNSVPVRFRVSEKNSLNQKLLPDPEYKTQGVLLSDDDWNYNYTDVDWAFQHWRRAGMHRLTGAFARCIEEDELGEPKYSICRGGVDKYQLVLTGLAFAHMSFLEYYWSEDPLMLTVRKYVDLKFNCEDIALNYVASMLTCEGPLQVIGLRKLDHQAARVGISSKPGHMGRRTSCLKEFNDYFNYNPLHEVNTWLRRGVSPVG</sequence>
<name>A0A8H4KJI6_9HYPO</name>
<feature type="region of interest" description="Disordered" evidence="5">
    <location>
        <begin position="1"/>
        <end position="30"/>
    </location>
</feature>
<dbReference type="GO" id="GO:0016020">
    <property type="term" value="C:membrane"/>
    <property type="evidence" value="ECO:0007669"/>
    <property type="project" value="UniProtKB-SubCell"/>
</dbReference>
<evidence type="ECO:0000259" key="7">
    <source>
        <dbReference type="Pfam" id="PF09258"/>
    </source>
</evidence>
<evidence type="ECO:0000256" key="2">
    <source>
        <dbReference type="ARBA" id="ARBA00022679"/>
    </source>
</evidence>
<evidence type="ECO:0000256" key="6">
    <source>
        <dbReference type="SAM" id="Phobius"/>
    </source>
</evidence>
<evidence type="ECO:0000313" key="8">
    <source>
        <dbReference type="EMBL" id="KAF4450388.1"/>
    </source>
</evidence>
<gene>
    <name evidence="8" type="ORF">F53441_6512</name>
</gene>
<dbReference type="InterPro" id="IPR004263">
    <property type="entry name" value="Exostosin"/>
</dbReference>
<dbReference type="OrthoDB" id="1733656at2759"/>
<evidence type="ECO:0000256" key="4">
    <source>
        <dbReference type="ARBA" id="ARBA00023157"/>
    </source>
</evidence>
<protein>
    <recommendedName>
        <fullName evidence="7">Glycosyl transferase 64 domain-containing protein</fullName>
    </recommendedName>
</protein>
<organism evidence="8 9">
    <name type="scientific">Fusarium austroafricanum</name>
    <dbReference type="NCBI Taxonomy" id="2364996"/>
    <lineage>
        <taxon>Eukaryota</taxon>
        <taxon>Fungi</taxon>
        <taxon>Dikarya</taxon>
        <taxon>Ascomycota</taxon>
        <taxon>Pezizomycotina</taxon>
        <taxon>Sordariomycetes</taxon>
        <taxon>Hypocreomycetidae</taxon>
        <taxon>Hypocreales</taxon>
        <taxon>Nectriaceae</taxon>
        <taxon>Fusarium</taxon>
        <taxon>Fusarium concolor species complex</taxon>
    </lineage>
</organism>
<keyword evidence="3 6" id="KW-0472">Membrane</keyword>
<dbReference type="PANTHER" id="PTHR48261">
    <property type="entry name" value="ACETYLGLUCOSAMINYLTRANSFERASE"/>
    <property type="match status" value="1"/>
</dbReference>
<dbReference type="Proteomes" id="UP000605986">
    <property type="component" value="Unassembled WGS sequence"/>
</dbReference>
<proteinExistence type="predicted"/>
<feature type="domain" description="Glycosyl transferase 64" evidence="7">
    <location>
        <begin position="120"/>
        <end position="359"/>
    </location>
</feature>
<evidence type="ECO:0000256" key="3">
    <source>
        <dbReference type="ARBA" id="ARBA00023136"/>
    </source>
</evidence>
<dbReference type="InterPro" id="IPR029044">
    <property type="entry name" value="Nucleotide-diphossugar_trans"/>
</dbReference>
<dbReference type="Pfam" id="PF09258">
    <property type="entry name" value="Glyco_transf_64"/>
    <property type="match status" value="1"/>
</dbReference>
<keyword evidence="6" id="KW-0812">Transmembrane</keyword>
<feature type="transmembrane region" description="Helical" evidence="6">
    <location>
        <begin position="39"/>
        <end position="59"/>
    </location>
</feature>
<dbReference type="SUPFAM" id="SSF53448">
    <property type="entry name" value="Nucleotide-diphospho-sugar transferases"/>
    <property type="match status" value="1"/>
</dbReference>
<keyword evidence="9" id="KW-1185">Reference proteome</keyword>
<evidence type="ECO:0000256" key="1">
    <source>
        <dbReference type="ARBA" id="ARBA00004370"/>
    </source>
</evidence>
<dbReference type="AlphaFoldDB" id="A0A8H4KJI6"/>
<accession>A0A8H4KJI6</accession>
<evidence type="ECO:0000313" key="9">
    <source>
        <dbReference type="Proteomes" id="UP000605986"/>
    </source>
</evidence>
<dbReference type="EMBL" id="JAADJG010000251">
    <property type="protein sequence ID" value="KAF4450388.1"/>
    <property type="molecule type" value="Genomic_DNA"/>
</dbReference>
<dbReference type="Gene3D" id="3.90.550.10">
    <property type="entry name" value="Spore Coat Polysaccharide Biosynthesis Protein SpsA, Chain A"/>
    <property type="match status" value="1"/>
</dbReference>
<comment type="subcellular location">
    <subcellularLocation>
        <location evidence="1">Membrane</location>
    </subcellularLocation>
</comment>
<keyword evidence="4" id="KW-1015">Disulfide bond</keyword>
<reference evidence="8" key="1">
    <citation type="submission" date="2020-01" db="EMBL/GenBank/DDBJ databases">
        <title>Identification and distribution of gene clusters putatively required for synthesis of sphingolipid metabolism inhibitors in phylogenetically diverse species of the filamentous fungus Fusarium.</title>
        <authorList>
            <person name="Kim H.-S."/>
            <person name="Busman M."/>
            <person name="Brown D.W."/>
            <person name="Divon H."/>
            <person name="Uhlig S."/>
            <person name="Proctor R.H."/>
        </authorList>
    </citation>
    <scope>NUCLEOTIDE SEQUENCE</scope>
    <source>
        <strain evidence="8">NRRL 53441</strain>
    </source>
</reference>
<comment type="caution">
    <text evidence="8">The sequence shown here is derived from an EMBL/GenBank/DDBJ whole genome shotgun (WGS) entry which is preliminary data.</text>
</comment>
<dbReference type="PANTHER" id="PTHR48261:SF2">
    <property type="entry name" value="ACETYLGLUCOSAMINYLTRANSFERASE"/>
    <property type="match status" value="1"/>
</dbReference>
<keyword evidence="2" id="KW-0808">Transferase</keyword>
<keyword evidence="6" id="KW-1133">Transmembrane helix</keyword>
<dbReference type="InterPro" id="IPR015338">
    <property type="entry name" value="GT64_dom"/>
</dbReference>